<dbReference type="EMBL" id="BTHG01000006">
    <property type="protein sequence ID" value="GMN90060.1"/>
    <property type="molecule type" value="Genomic_DNA"/>
</dbReference>
<organism evidence="1 2">
    <name type="scientific">Francisella sciaenopsi</name>
    <dbReference type="NCBI Taxonomy" id="3055034"/>
    <lineage>
        <taxon>Bacteria</taxon>
        <taxon>Pseudomonadati</taxon>
        <taxon>Pseudomonadota</taxon>
        <taxon>Gammaproteobacteria</taxon>
        <taxon>Thiotrichales</taxon>
        <taxon>Francisellaceae</taxon>
        <taxon>Francisella</taxon>
    </lineage>
</organism>
<dbReference type="Proteomes" id="UP001628164">
    <property type="component" value="Unassembled WGS sequence"/>
</dbReference>
<proteinExistence type="predicted"/>
<protein>
    <submittedName>
        <fullName evidence="1">Uncharacterized protein</fullName>
    </submittedName>
</protein>
<gene>
    <name evidence="1" type="ORF">fsci_15470</name>
</gene>
<sequence length="49" mass="5751">MLDNETLSPTIVNNFRGNFLRNFFNVKFAKIDPTMVKAKYSMYKVYPVS</sequence>
<keyword evidence="2" id="KW-1185">Reference proteome</keyword>
<reference evidence="1 2" key="1">
    <citation type="journal article" date="2024" name="Dis. Aquat. Organ.">
        <title>Francisella sciaenopsi sp. nov. isolated from diseased red drum Sciaenops ocellatus in Florida, USA.</title>
        <authorList>
            <person name="Kawahara M."/>
            <person name="Cody T.T."/>
            <person name="Yanong R.P.E."/>
            <person name="Henderson E."/>
            <person name="Yazdi Z."/>
            <person name="Soto E."/>
        </authorList>
    </citation>
    <scope>NUCLEOTIDE SEQUENCE [LARGE SCALE GENOMIC DNA]</scope>
    <source>
        <strain evidence="1 2">R22-20-7</strain>
    </source>
</reference>
<comment type="caution">
    <text evidence="1">The sequence shown here is derived from an EMBL/GenBank/DDBJ whole genome shotgun (WGS) entry which is preliminary data.</text>
</comment>
<evidence type="ECO:0000313" key="2">
    <source>
        <dbReference type="Proteomes" id="UP001628164"/>
    </source>
</evidence>
<evidence type="ECO:0000313" key="1">
    <source>
        <dbReference type="EMBL" id="GMN90060.1"/>
    </source>
</evidence>
<name>A0ABQ6PGI7_9GAMM</name>
<accession>A0ABQ6PGI7</accession>